<dbReference type="EnsemblMetazoa" id="XM_017113862.2">
    <property type="protein sequence ID" value="XP_016969351.1"/>
    <property type="gene ID" value="LOC108037319"/>
</dbReference>
<accession>A0A6P4E7C8</accession>
<proteinExistence type="predicted"/>
<sequence>MDGYYNNSSCGFNNSGYSQTQKSGSCCNCPGGNCPRMEAGGNEGRGMSQLGCPGGSCCPGGRCPVGKPRFNPDWRNGGR</sequence>
<gene>
    <name evidence="3" type="primary">LOC108037319</name>
    <name evidence="1" type="synonym">108037319</name>
</gene>
<reference evidence="2" key="1">
    <citation type="journal article" date="2021" name="Elife">
        <title>Highly contiguous assemblies of 101 drosophilid genomes.</title>
        <authorList>
            <person name="Kim B.Y."/>
            <person name="Wang J.R."/>
            <person name="Miller D.E."/>
            <person name="Barmina O."/>
            <person name="Delaney E."/>
            <person name="Thompson A."/>
            <person name="Comeault A.A."/>
            <person name="Peede D."/>
            <person name="D'Agostino E.R."/>
            <person name="Pelaez J."/>
            <person name="Aguilar J.M."/>
            <person name="Haji D."/>
            <person name="Matsunaga T."/>
            <person name="Armstrong E.E."/>
            <person name="Zych M."/>
            <person name="Ogawa Y."/>
            <person name="Stamenkovic-Radak M."/>
            <person name="Jelic M."/>
            <person name="Veselinovic M.S."/>
            <person name="Tanaskovic M."/>
            <person name="Eric P."/>
            <person name="Gao J.J."/>
            <person name="Katoh T.K."/>
            <person name="Toda M.J."/>
            <person name="Watabe H."/>
            <person name="Watada M."/>
            <person name="Davis J.S."/>
            <person name="Moyle L.C."/>
            <person name="Manoli G."/>
            <person name="Bertolini E."/>
            <person name="Kostal V."/>
            <person name="Hawley R.S."/>
            <person name="Takahashi A."/>
            <person name="Jones C.D."/>
            <person name="Price D.K."/>
            <person name="Whiteman N."/>
            <person name="Kopp A."/>
            <person name="Matute D.R."/>
            <person name="Petrov D.A."/>
        </authorList>
    </citation>
    <scope>NUCLEOTIDE SEQUENCE [LARGE SCALE GENOMIC DNA]</scope>
</reference>
<evidence type="ECO:0000313" key="2">
    <source>
        <dbReference type="Proteomes" id="UP001652680"/>
    </source>
</evidence>
<reference evidence="1" key="3">
    <citation type="submission" date="2025-05" db="UniProtKB">
        <authorList>
            <consortium name="EnsemblMetazoa"/>
        </authorList>
    </citation>
    <scope>IDENTIFICATION</scope>
</reference>
<evidence type="ECO:0000313" key="1">
    <source>
        <dbReference type="EnsemblMetazoa" id="XP_016969351.1"/>
    </source>
</evidence>
<protein>
    <submittedName>
        <fullName evidence="3">Uncharacterized protein LOC108037319</fullName>
    </submittedName>
</protein>
<dbReference type="Proteomes" id="UP001652680">
    <property type="component" value="Unassembled WGS sequence"/>
</dbReference>
<reference evidence="3" key="2">
    <citation type="submission" date="2025-04" db="UniProtKB">
        <authorList>
            <consortium name="RefSeq"/>
        </authorList>
    </citation>
    <scope>IDENTIFICATION</scope>
</reference>
<organism evidence="3">
    <name type="scientific">Drosophila rhopaloa</name>
    <name type="common">Fruit fly</name>
    <dbReference type="NCBI Taxonomy" id="1041015"/>
    <lineage>
        <taxon>Eukaryota</taxon>
        <taxon>Metazoa</taxon>
        <taxon>Ecdysozoa</taxon>
        <taxon>Arthropoda</taxon>
        <taxon>Hexapoda</taxon>
        <taxon>Insecta</taxon>
        <taxon>Pterygota</taxon>
        <taxon>Neoptera</taxon>
        <taxon>Endopterygota</taxon>
        <taxon>Diptera</taxon>
        <taxon>Brachycera</taxon>
        <taxon>Muscomorpha</taxon>
        <taxon>Ephydroidea</taxon>
        <taxon>Drosophilidae</taxon>
        <taxon>Drosophila</taxon>
        <taxon>Sophophora</taxon>
    </lineage>
</organism>
<dbReference type="GeneID" id="108037319"/>
<dbReference type="AlphaFoldDB" id="A0A6P4E7C8"/>
<keyword evidence="2" id="KW-1185">Reference proteome</keyword>
<evidence type="ECO:0000313" key="3">
    <source>
        <dbReference type="RefSeq" id="XP_016969351.1"/>
    </source>
</evidence>
<name>A0A6P4E7C8_DRORH</name>
<dbReference type="RefSeq" id="XP_016969351.1">
    <property type="nucleotide sequence ID" value="XM_017113862.1"/>
</dbReference>